<dbReference type="EMBL" id="GL732529">
    <property type="protein sequence ID" value="EFX86757.1"/>
    <property type="molecule type" value="Genomic_DNA"/>
</dbReference>
<dbReference type="Gene3D" id="1.20.1060.10">
    <property type="entry name" value="Taq DNA Polymerase, Chain T, domain 4"/>
    <property type="match status" value="1"/>
</dbReference>
<keyword evidence="6" id="KW-0239">DNA-directed DNA polymerase</keyword>
<dbReference type="InParanoid" id="E9G1T5"/>
<dbReference type="CDD" id="cd08638">
    <property type="entry name" value="DNA_pol_A_theta"/>
    <property type="match status" value="1"/>
</dbReference>
<reference evidence="11 12" key="1">
    <citation type="journal article" date="2011" name="Science">
        <title>The ecoresponsive genome of Daphnia pulex.</title>
        <authorList>
            <person name="Colbourne J.K."/>
            <person name="Pfrender M.E."/>
            <person name="Gilbert D."/>
            <person name="Thomas W.K."/>
            <person name="Tucker A."/>
            <person name="Oakley T.H."/>
            <person name="Tokishita S."/>
            <person name="Aerts A."/>
            <person name="Arnold G.J."/>
            <person name="Basu M.K."/>
            <person name="Bauer D.J."/>
            <person name="Caceres C.E."/>
            <person name="Carmel L."/>
            <person name="Casola C."/>
            <person name="Choi J.H."/>
            <person name="Detter J.C."/>
            <person name="Dong Q."/>
            <person name="Dusheyko S."/>
            <person name="Eads B.D."/>
            <person name="Frohlich T."/>
            <person name="Geiler-Samerotte K.A."/>
            <person name="Gerlach D."/>
            <person name="Hatcher P."/>
            <person name="Jogdeo S."/>
            <person name="Krijgsveld J."/>
            <person name="Kriventseva E.V."/>
            <person name="Kultz D."/>
            <person name="Laforsch C."/>
            <person name="Lindquist E."/>
            <person name="Lopez J."/>
            <person name="Manak J.R."/>
            <person name="Muller J."/>
            <person name="Pangilinan J."/>
            <person name="Patwardhan R.P."/>
            <person name="Pitluck S."/>
            <person name="Pritham E.J."/>
            <person name="Rechtsteiner A."/>
            <person name="Rho M."/>
            <person name="Rogozin I.B."/>
            <person name="Sakarya O."/>
            <person name="Salamov A."/>
            <person name="Schaack S."/>
            <person name="Shapiro H."/>
            <person name="Shiga Y."/>
            <person name="Skalitzky C."/>
            <person name="Smith Z."/>
            <person name="Souvorov A."/>
            <person name="Sung W."/>
            <person name="Tang Z."/>
            <person name="Tsuchiya D."/>
            <person name="Tu H."/>
            <person name="Vos H."/>
            <person name="Wang M."/>
            <person name="Wolf Y.I."/>
            <person name="Yamagata H."/>
            <person name="Yamada T."/>
            <person name="Ye Y."/>
            <person name="Shaw J.R."/>
            <person name="Andrews J."/>
            <person name="Crease T.J."/>
            <person name="Tang H."/>
            <person name="Lucas S.M."/>
            <person name="Robertson H.M."/>
            <person name="Bork P."/>
            <person name="Koonin E.V."/>
            <person name="Zdobnov E.M."/>
            <person name="Grigoriev I.V."/>
            <person name="Lynch M."/>
            <person name="Boore J.L."/>
        </authorList>
    </citation>
    <scope>NUCLEOTIDE SEQUENCE [LARGE SCALE GENOMIC DNA]</scope>
</reference>
<sequence>MSMNLSWGASLGSQLLAEISLLEANAQVNNENHETSAPLHTDRTSIVASSSHSSTVHEKSSLGNASVSLDLNSRSQCSRLSTNTNASCSASIAGLLGSNPSEIKSRTSTVLDKKTNSLSASVHSSPLSCSTPVANSAASLRKASLRSSSILKLHLQNWGLPSAVVQKYAEKKITTLFPWQVDCLQTGKVLVGGNLIYSAPTSSGKTLVSELLMLKTVVDLKKKALYILPFVAVAREKTRFLKSVTEDVGIRVESFAGSSSPPGGLKNCDIAICTIEKANSLVNRLIEDGSLDQLGIVVVDELHIIGDSHRGYLLELLLTKILYAATRSGSRSPIQIVGMSATLPSLEILAKWLRADLYQTNFRPIALKEHIKIGTDICHPDFRLIRKIDPARLVPNDIEHLIYLCLETMLDGNSVLIFCPTKNWCEKMAQNISGEFFNLGSSATSDYGAILRKQLKGDLLAQVLERLKATPAGLDPVLGQTIRFGVAFHHAGLTTEERENIEAAFRHGVIRVLIATSTLSSGVNLPARRVIIRTPIFHGTVMDPLVYRQMIGRAGRFGVDTDGDSYLICQPSEKHQVQRMFNAVPPPLKSCLLLDSTPSTDLSTTVTSSMKRAMLEVIATGSASTEEDLKLYASCTLLALLNDVPDAAIQACVAWLVSNEFIRRQTVDEGKERLTPTQLGLACLASSLSPDESLVLLNELKTARRGLILDSDLHLVYQITPTYVSDQMTQIDWLHYLTLWEELNESQKRVGEAVGVEERFLIRAMKGTVTTTAPRQSRQMAIHRRFYTALALHELMNEVRLANVARTYKMNKGTLQSLQQQTATFAGMVTIFCHRLGWNTLYVLLEHFQSRLLFGVQLELCDLMRLPSMLSHTARLLYDAGLTNVSAVATASPENIEVLLKNACPFKSAKETEEAKKLGETDVDAHALVSEARKILQLELGVKIQWNDKVNNEPSLPKLSQEKLRTSLLPPDIPNSIEKNVSANLSDVGCQNSPKALTPILKESPILRNTLTPPAKIKSAMKENFKPANITPDMFAESSIDSSQSFAESLHRSPKNQGVIQIPPRTPLTKAAGILESLRLSDDELFDTIRTPPFFACAEKLAPVTEKPFPKCSKRRVSVEDVSFLEATPPNQHSIGKLVTKKCKFSTPPASILQPKIEVQSPLALSFSSDDSSIIPSSMPTSKFKIDEITTSSRLELFIKESMRQNYLAINVYKEKNSILGVAVAWSCLCVNYIQLRERFDSNLDLAKVSKLKSWLEALIRLKVEFIVYDIRSTANDLRPLFHHLLNEMLFRDVDLCQWLLEPSNSSVSLPKLSKMYSQQGSPTKMYRGREKILHECCALLDIFHQLKQRLSKEELLQPFVDVEMPMVATMLRMEQIGIAFDRSNCELILQILRNHLKMLEEAAHRLAGRSFSLTSTKEVSKIVASLNLCIEEKNPQSFINPLKKKFQPLSVSKASLIKLGRIHPLPRVVVEFRKVSAIIQTIICPLLQASTFHVSGVERIAGECEFRNATGRVNIVQPNLQHIPRPFSLSDGRMINVRSAFHAATGTTLLSADYSQLELRILAHLSEDTGLCSILSKPNGDVFRGIVSVWKKKKQEDVTDDERQQAKQICYGIVYGMGCKSLAEQLEVSEEEAQLFVDSFHSTYPNIQKFITNTINMCRSKGFVITLLGRRRFLPSINSNNAAQRAQAERQAVNTKIQGSAADLVKTAVILLNRSLKEKLSDVHLVHQIHDELLFEIPTNCVERAARVVRHCMETAIPMKIRIPVAIKTGKTWGTMEPYT</sequence>
<dbReference type="InterPro" id="IPR057220">
    <property type="entry name" value="DUF7898"/>
</dbReference>
<dbReference type="InterPro" id="IPR019760">
    <property type="entry name" value="DNA-dir_DNA_pol_A_CS"/>
</dbReference>
<dbReference type="InterPro" id="IPR001650">
    <property type="entry name" value="Helicase_C-like"/>
</dbReference>
<dbReference type="InterPro" id="IPR036397">
    <property type="entry name" value="RNaseH_sf"/>
</dbReference>
<feature type="compositionally biased region" description="Low complexity" evidence="8">
    <location>
        <begin position="44"/>
        <end position="54"/>
    </location>
</feature>
<dbReference type="OrthoDB" id="2320933at2759"/>
<dbReference type="Proteomes" id="UP000000305">
    <property type="component" value="Unassembled WGS sequence"/>
</dbReference>
<dbReference type="EC" id="2.7.7.7" evidence="1"/>
<evidence type="ECO:0000256" key="6">
    <source>
        <dbReference type="ARBA" id="ARBA00022932"/>
    </source>
</evidence>
<dbReference type="eggNOG" id="KOG0950">
    <property type="taxonomic scope" value="Eukaryota"/>
</dbReference>
<feature type="domain" description="Helicase C-terminal" evidence="10">
    <location>
        <begin position="397"/>
        <end position="605"/>
    </location>
</feature>
<evidence type="ECO:0000256" key="8">
    <source>
        <dbReference type="SAM" id="MobiDB-lite"/>
    </source>
</evidence>
<dbReference type="Gene3D" id="3.30.420.10">
    <property type="entry name" value="Ribonuclease H-like superfamily/Ribonuclease H"/>
    <property type="match status" value="1"/>
</dbReference>
<dbReference type="CDD" id="cd18026">
    <property type="entry name" value="DEXHc_POLQ-like"/>
    <property type="match status" value="1"/>
</dbReference>
<dbReference type="STRING" id="6669.E9G1T5"/>
<dbReference type="PROSITE" id="PS00447">
    <property type="entry name" value="DNA_POLYMERASE_A"/>
    <property type="match status" value="1"/>
</dbReference>
<dbReference type="FunFam" id="3.40.50.300:FF:000753">
    <property type="entry name" value="Polymerase (DNA directed), theta"/>
    <property type="match status" value="1"/>
</dbReference>
<evidence type="ECO:0000256" key="1">
    <source>
        <dbReference type="ARBA" id="ARBA00012417"/>
    </source>
</evidence>
<evidence type="ECO:0000256" key="7">
    <source>
        <dbReference type="ARBA" id="ARBA00049244"/>
    </source>
</evidence>
<dbReference type="FunFam" id="1.10.150.20:FF:000070">
    <property type="entry name" value="DNA polymerase I, putative"/>
    <property type="match status" value="1"/>
</dbReference>
<evidence type="ECO:0000256" key="4">
    <source>
        <dbReference type="ARBA" id="ARBA00022741"/>
    </source>
</evidence>
<dbReference type="InterPro" id="IPR014001">
    <property type="entry name" value="Helicase_ATP-bd"/>
</dbReference>
<dbReference type="SUPFAM" id="SSF158702">
    <property type="entry name" value="Sec63 N-terminal domain-like"/>
    <property type="match status" value="1"/>
</dbReference>
<dbReference type="GO" id="GO:0097681">
    <property type="term" value="P:double-strand break repair via alternative nonhomologous end joining"/>
    <property type="evidence" value="ECO:0000318"/>
    <property type="project" value="GO_Central"/>
</dbReference>
<comment type="catalytic activity">
    <reaction evidence="7">
        <text>DNA(n) + a 2'-deoxyribonucleoside 5'-triphosphate = DNA(n+1) + diphosphate</text>
        <dbReference type="Rhea" id="RHEA:22508"/>
        <dbReference type="Rhea" id="RHEA-COMP:17339"/>
        <dbReference type="Rhea" id="RHEA-COMP:17340"/>
        <dbReference type="ChEBI" id="CHEBI:33019"/>
        <dbReference type="ChEBI" id="CHEBI:61560"/>
        <dbReference type="ChEBI" id="CHEBI:173112"/>
        <dbReference type="EC" id="2.7.7.7"/>
    </reaction>
</comment>
<protein>
    <recommendedName>
        <fullName evidence="1">DNA-directed DNA polymerase</fullName>
        <ecNumber evidence="1">2.7.7.7</ecNumber>
    </recommendedName>
</protein>
<feature type="region of interest" description="Disordered" evidence="8">
    <location>
        <begin position="33"/>
        <end position="62"/>
    </location>
</feature>
<gene>
    <name evidence="11" type="ORF">DAPPUDRAFT_312857</name>
</gene>
<dbReference type="HOGENOM" id="CLU_000818_0_0_1"/>
<dbReference type="Pfam" id="PF20470">
    <property type="entry name" value="HTH_61"/>
    <property type="match status" value="1"/>
</dbReference>
<feature type="domain" description="Helicase ATP-binding" evidence="9">
    <location>
        <begin position="186"/>
        <end position="361"/>
    </location>
</feature>
<evidence type="ECO:0000259" key="9">
    <source>
        <dbReference type="PROSITE" id="PS51192"/>
    </source>
</evidence>
<keyword evidence="12" id="KW-1185">Reference proteome</keyword>
<evidence type="ECO:0000256" key="5">
    <source>
        <dbReference type="ARBA" id="ARBA00022840"/>
    </source>
</evidence>
<dbReference type="InterPro" id="IPR001098">
    <property type="entry name" value="DNA-dir_DNA_pol_A_palm_dom"/>
</dbReference>
<dbReference type="Pfam" id="PF25453">
    <property type="entry name" value="DUF7898"/>
    <property type="match status" value="1"/>
</dbReference>
<dbReference type="Pfam" id="PF00270">
    <property type="entry name" value="DEAD"/>
    <property type="match status" value="1"/>
</dbReference>
<dbReference type="FunCoup" id="E9G1T5">
    <property type="interactions" value="808"/>
</dbReference>
<dbReference type="Gene3D" id="3.40.50.300">
    <property type="entry name" value="P-loop containing nucleotide triphosphate hydrolases"/>
    <property type="match status" value="2"/>
</dbReference>
<dbReference type="Pfam" id="PF00476">
    <property type="entry name" value="DNA_pol_A"/>
    <property type="match status" value="1"/>
</dbReference>
<dbReference type="PROSITE" id="PS51192">
    <property type="entry name" value="HELICASE_ATP_BIND_1"/>
    <property type="match status" value="1"/>
</dbReference>
<evidence type="ECO:0000313" key="11">
    <source>
        <dbReference type="EMBL" id="EFX86757.1"/>
    </source>
</evidence>
<dbReference type="InterPro" id="IPR048960">
    <property type="entry name" value="POLQ-like_helical"/>
</dbReference>
<dbReference type="PRINTS" id="PR00868">
    <property type="entry name" value="DNAPOLI"/>
</dbReference>
<dbReference type="SUPFAM" id="SSF52540">
    <property type="entry name" value="P-loop containing nucleoside triphosphate hydrolases"/>
    <property type="match status" value="1"/>
</dbReference>
<dbReference type="SMART" id="SM00482">
    <property type="entry name" value="POLAc"/>
    <property type="match status" value="1"/>
</dbReference>
<dbReference type="InterPro" id="IPR046931">
    <property type="entry name" value="HTH_61"/>
</dbReference>
<dbReference type="CDD" id="cd18795">
    <property type="entry name" value="SF2_C_Ski2"/>
    <property type="match status" value="1"/>
</dbReference>
<dbReference type="Pfam" id="PF00271">
    <property type="entry name" value="Helicase_C"/>
    <property type="match status" value="1"/>
</dbReference>
<evidence type="ECO:0000256" key="3">
    <source>
        <dbReference type="ARBA" id="ARBA00022695"/>
    </source>
</evidence>
<dbReference type="Gene3D" id="1.10.150.20">
    <property type="entry name" value="5' to 3' exonuclease, C-terminal subdomain"/>
    <property type="match status" value="1"/>
</dbReference>
<organism evidence="11 12">
    <name type="scientific">Daphnia pulex</name>
    <name type="common">Water flea</name>
    <dbReference type="NCBI Taxonomy" id="6669"/>
    <lineage>
        <taxon>Eukaryota</taxon>
        <taxon>Metazoa</taxon>
        <taxon>Ecdysozoa</taxon>
        <taxon>Arthropoda</taxon>
        <taxon>Crustacea</taxon>
        <taxon>Branchiopoda</taxon>
        <taxon>Diplostraca</taxon>
        <taxon>Cladocera</taxon>
        <taxon>Anomopoda</taxon>
        <taxon>Daphniidae</taxon>
        <taxon>Daphnia</taxon>
    </lineage>
</organism>
<dbReference type="Pfam" id="PF21099">
    <property type="entry name" value="POLQ_helical"/>
    <property type="match status" value="1"/>
</dbReference>
<evidence type="ECO:0000259" key="10">
    <source>
        <dbReference type="PROSITE" id="PS51194"/>
    </source>
</evidence>
<dbReference type="FunFam" id="3.40.50.300:FF:000885">
    <property type="entry name" value="DNA polymerase theta"/>
    <property type="match status" value="1"/>
</dbReference>
<dbReference type="SMART" id="SM00490">
    <property type="entry name" value="HELICc"/>
    <property type="match status" value="1"/>
</dbReference>
<keyword evidence="4" id="KW-0547">Nucleotide-binding</keyword>
<keyword evidence="5" id="KW-0067">ATP-binding</keyword>
<dbReference type="InterPro" id="IPR011545">
    <property type="entry name" value="DEAD/DEAH_box_helicase_dom"/>
</dbReference>
<keyword evidence="2" id="KW-0808">Transferase</keyword>
<dbReference type="PANTHER" id="PTHR10133">
    <property type="entry name" value="DNA POLYMERASE I"/>
    <property type="match status" value="1"/>
</dbReference>
<dbReference type="GO" id="GO:0006261">
    <property type="term" value="P:DNA-templated DNA replication"/>
    <property type="evidence" value="ECO:0007669"/>
    <property type="project" value="InterPro"/>
</dbReference>
<dbReference type="KEGG" id="dpx:DAPPUDRAFT_312857"/>
<dbReference type="GO" id="GO:0003887">
    <property type="term" value="F:DNA-directed DNA polymerase activity"/>
    <property type="evidence" value="ECO:0000318"/>
    <property type="project" value="GO_Central"/>
</dbReference>
<dbReference type="FunFam" id="1.10.3380.20:FF:000008">
    <property type="entry name" value="DNA polymerase theta"/>
    <property type="match status" value="1"/>
</dbReference>
<dbReference type="SUPFAM" id="SSF56672">
    <property type="entry name" value="DNA/RNA polymerases"/>
    <property type="match status" value="1"/>
</dbReference>
<dbReference type="PROSITE" id="PS51194">
    <property type="entry name" value="HELICASE_CTER"/>
    <property type="match status" value="1"/>
</dbReference>
<dbReference type="InterPro" id="IPR002298">
    <property type="entry name" value="DNA_polymerase_A"/>
</dbReference>
<dbReference type="Gene3D" id="3.30.70.370">
    <property type="match status" value="1"/>
</dbReference>
<dbReference type="GO" id="GO:0005524">
    <property type="term" value="F:ATP binding"/>
    <property type="evidence" value="ECO:0007669"/>
    <property type="project" value="UniProtKB-KW"/>
</dbReference>
<dbReference type="Gene3D" id="1.10.3380.20">
    <property type="match status" value="1"/>
</dbReference>
<name>E9G1T5_DAPPU</name>
<dbReference type="InterPro" id="IPR027417">
    <property type="entry name" value="P-loop_NTPase"/>
</dbReference>
<dbReference type="GO" id="GO:0003677">
    <property type="term" value="F:DNA binding"/>
    <property type="evidence" value="ECO:0007669"/>
    <property type="project" value="InterPro"/>
</dbReference>
<proteinExistence type="predicted"/>
<keyword evidence="3" id="KW-0548">Nucleotidyltransferase</keyword>
<dbReference type="OMA" id="PRVACWL"/>
<accession>E9G1T5</accession>
<evidence type="ECO:0000313" key="12">
    <source>
        <dbReference type="Proteomes" id="UP000000305"/>
    </source>
</evidence>
<dbReference type="InterPro" id="IPR043502">
    <property type="entry name" value="DNA/RNA_pol_sf"/>
</dbReference>
<dbReference type="SMART" id="SM00487">
    <property type="entry name" value="DEXDc"/>
    <property type="match status" value="1"/>
</dbReference>
<dbReference type="PhylomeDB" id="E9G1T5"/>
<evidence type="ECO:0000256" key="2">
    <source>
        <dbReference type="ARBA" id="ARBA00022679"/>
    </source>
</evidence>
<dbReference type="PANTHER" id="PTHR10133:SF62">
    <property type="entry name" value="DNA POLYMERASE THETA"/>
    <property type="match status" value="1"/>
</dbReference>